<reference evidence="2" key="1">
    <citation type="submission" date="2021-02" db="EMBL/GenBank/DDBJ databases">
        <title>Infant gut strain persistence is associated with maternal origin, phylogeny, and functional potential including surface adhesion and iron acquisition.</title>
        <authorList>
            <person name="Lou Y.C."/>
        </authorList>
    </citation>
    <scope>NUCLEOTIDE SEQUENCE</scope>
    <source>
        <strain evidence="2">L3_106_000M1_dasL3_106_000M1_concoct_15</strain>
    </source>
</reference>
<feature type="domain" description="Schlafen AlbA-2" evidence="1">
    <location>
        <begin position="12"/>
        <end position="61"/>
    </location>
</feature>
<evidence type="ECO:0000313" key="2">
    <source>
        <dbReference type="EMBL" id="MBS5520455.1"/>
    </source>
</evidence>
<evidence type="ECO:0000259" key="1">
    <source>
        <dbReference type="Pfam" id="PF04326"/>
    </source>
</evidence>
<sequence length="62" mass="6680">MNILPPIEAGVCSQTVSAYANFGTGKILFGVDDGNKIGIINPKEVCLDIENKINDVIEPRPH</sequence>
<dbReference type="EMBL" id="JAGZCZ010000013">
    <property type="protein sequence ID" value="MBS5520455.1"/>
    <property type="molecule type" value="Genomic_DNA"/>
</dbReference>
<dbReference type="InterPro" id="IPR007421">
    <property type="entry name" value="Schlafen_AlbA_2_dom"/>
</dbReference>
<proteinExistence type="predicted"/>
<dbReference type="InterPro" id="IPR038461">
    <property type="entry name" value="Schlafen_AlbA_2_dom_sf"/>
</dbReference>
<protein>
    <submittedName>
        <fullName evidence="2">DNA binding domain-containing protein</fullName>
    </submittedName>
</protein>
<accession>A0A943ELA5</accession>
<name>A0A943ELA5_9FIRM</name>
<organism evidence="2 3">
    <name type="scientific">Acidaminococcus intestini</name>
    <dbReference type="NCBI Taxonomy" id="187327"/>
    <lineage>
        <taxon>Bacteria</taxon>
        <taxon>Bacillati</taxon>
        <taxon>Bacillota</taxon>
        <taxon>Negativicutes</taxon>
        <taxon>Acidaminococcales</taxon>
        <taxon>Acidaminococcaceae</taxon>
        <taxon>Acidaminococcus</taxon>
    </lineage>
</organism>
<evidence type="ECO:0000313" key="3">
    <source>
        <dbReference type="Proteomes" id="UP000754226"/>
    </source>
</evidence>
<dbReference type="Gene3D" id="3.30.950.30">
    <property type="entry name" value="Schlafen, AAA domain"/>
    <property type="match status" value="1"/>
</dbReference>
<dbReference type="Proteomes" id="UP000754226">
    <property type="component" value="Unassembled WGS sequence"/>
</dbReference>
<dbReference type="Pfam" id="PF04326">
    <property type="entry name" value="SLFN_AlbA_2"/>
    <property type="match status" value="1"/>
</dbReference>
<gene>
    <name evidence="2" type="ORF">KHX13_09140</name>
</gene>
<comment type="caution">
    <text evidence="2">The sequence shown here is derived from an EMBL/GenBank/DDBJ whole genome shotgun (WGS) entry which is preliminary data.</text>
</comment>
<dbReference type="AlphaFoldDB" id="A0A943ELA5"/>